<gene>
    <name evidence="1" type="ORF">UFOPK1722_01473</name>
</gene>
<sequence>MRVVKALLTRITGRDVRALRAEVAEIRNQVQVINDVVQSLNHDVRSGADRSLPLFLGYAERVRLDADTAMAAVESIERQITRLEAMIDAASTPAKRS</sequence>
<organism evidence="1">
    <name type="scientific">freshwater metagenome</name>
    <dbReference type="NCBI Taxonomy" id="449393"/>
    <lineage>
        <taxon>unclassified sequences</taxon>
        <taxon>metagenomes</taxon>
        <taxon>ecological metagenomes</taxon>
    </lineage>
</organism>
<accession>A0A6J6FHN5</accession>
<proteinExistence type="predicted"/>
<protein>
    <submittedName>
        <fullName evidence="1">Unannotated protein</fullName>
    </submittedName>
</protein>
<dbReference type="AlphaFoldDB" id="A0A6J6FHN5"/>
<reference evidence="1" key="1">
    <citation type="submission" date="2020-05" db="EMBL/GenBank/DDBJ databases">
        <authorList>
            <person name="Chiriac C."/>
            <person name="Salcher M."/>
            <person name="Ghai R."/>
            <person name="Kavagutti S V."/>
        </authorList>
    </citation>
    <scope>NUCLEOTIDE SEQUENCE</scope>
</reference>
<dbReference type="EMBL" id="CAEZTS010000150">
    <property type="protein sequence ID" value="CAB4587917.1"/>
    <property type="molecule type" value="Genomic_DNA"/>
</dbReference>
<evidence type="ECO:0000313" key="1">
    <source>
        <dbReference type="EMBL" id="CAB4587917.1"/>
    </source>
</evidence>
<name>A0A6J6FHN5_9ZZZZ</name>